<feature type="compositionally biased region" description="Basic and acidic residues" evidence="7">
    <location>
        <begin position="1392"/>
        <end position="1402"/>
    </location>
</feature>
<evidence type="ECO:0000256" key="6">
    <source>
        <dbReference type="PROSITE-ProRule" id="PRU00042"/>
    </source>
</evidence>
<feature type="region of interest" description="Disordered" evidence="7">
    <location>
        <begin position="478"/>
        <end position="498"/>
    </location>
</feature>
<feature type="compositionally biased region" description="Polar residues" evidence="7">
    <location>
        <begin position="733"/>
        <end position="748"/>
    </location>
</feature>
<feature type="compositionally biased region" description="Polar residues" evidence="7">
    <location>
        <begin position="2508"/>
        <end position="2517"/>
    </location>
</feature>
<feature type="region of interest" description="Disordered" evidence="7">
    <location>
        <begin position="2347"/>
        <end position="2370"/>
    </location>
</feature>
<dbReference type="PANTHER" id="PTHR23185:SF0">
    <property type="entry name" value="PROTEIN VIRILIZER HOMOLOG"/>
    <property type="match status" value="1"/>
</dbReference>
<dbReference type="Proteomes" id="UP001651158">
    <property type="component" value="Unassembled WGS sequence"/>
</dbReference>
<protein>
    <submittedName>
        <fullName evidence="9">ATM interactor</fullName>
    </submittedName>
</protein>
<comment type="subcellular location">
    <subcellularLocation>
        <location evidence="1">Nucleus</location>
    </subcellularLocation>
</comment>
<evidence type="ECO:0000256" key="3">
    <source>
        <dbReference type="ARBA" id="ARBA00022664"/>
    </source>
</evidence>
<dbReference type="Gene3D" id="3.30.160.60">
    <property type="entry name" value="Classic Zinc Finger"/>
    <property type="match status" value="1"/>
</dbReference>
<comment type="caution">
    <text evidence="9">The sequence shown here is derived from an EMBL/GenBank/DDBJ whole genome shotgun (WGS) entry which is preliminary data.</text>
</comment>
<evidence type="ECO:0000256" key="2">
    <source>
        <dbReference type="ARBA" id="ARBA00008371"/>
    </source>
</evidence>
<feature type="compositionally biased region" description="Polar residues" evidence="7">
    <location>
        <begin position="478"/>
        <end position="488"/>
    </location>
</feature>
<feature type="region of interest" description="Disordered" evidence="7">
    <location>
        <begin position="2506"/>
        <end position="2525"/>
    </location>
</feature>
<keyword evidence="5" id="KW-0539">Nucleus</keyword>
<gene>
    <name evidence="9" type="ORF">TcWFU_009571</name>
</gene>
<evidence type="ECO:0000313" key="10">
    <source>
        <dbReference type="Proteomes" id="UP001651158"/>
    </source>
</evidence>
<feature type="compositionally biased region" description="Gly residues" evidence="7">
    <location>
        <begin position="2355"/>
        <end position="2370"/>
    </location>
</feature>
<evidence type="ECO:0000256" key="1">
    <source>
        <dbReference type="ARBA" id="ARBA00004123"/>
    </source>
</evidence>
<evidence type="ECO:0000256" key="4">
    <source>
        <dbReference type="ARBA" id="ARBA00023187"/>
    </source>
</evidence>
<dbReference type="SMART" id="SM00355">
    <property type="entry name" value="ZnF_C2H2"/>
    <property type="match status" value="4"/>
</dbReference>
<organism evidence="9 10">
    <name type="scientific">Taenia crassiceps</name>
    <dbReference type="NCBI Taxonomy" id="6207"/>
    <lineage>
        <taxon>Eukaryota</taxon>
        <taxon>Metazoa</taxon>
        <taxon>Spiralia</taxon>
        <taxon>Lophotrochozoa</taxon>
        <taxon>Platyhelminthes</taxon>
        <taxon>Cestoda</taxon>
        <taxon>Eucestoda</taxon>
        <taxon>Cyclophyllidea</taxon>
        <taxon>Taeniidae</taxon>
        <taxon>Taenia</taxon>
    </lineage>
</organism>
<feature type="region of interest" description="Disordered" evidence="7">
    <location>
        <begin position="733"/>
        <end position="798"/>
    </location>
</feature>
<evidence type="ECO:0000256" key="7">
    <source>
        <dbReference type="SAM" id="MobiDB-lite"/>
    </source>
</evidence>
<dbReference type="PROSITE" id="PS00028">
    <property type="entry name" value="ZINC_FINGER_C2H2_1"/>
    <property type="match status" value="2"/>
</dbReference>
<dbReference type="InterPro" id="IPR013087">
    <property type="entry name" value="Znf_C2H2_type"/>
</dbReference>
<sequence length="2525" mass="273435">MSHNDITTTNSRIRHITPPKEELQSLPSAFYNCDICGLRVKTQSNLRAHFIKTHGLVNDAKDVAFLLRKKTDIYDVFHCPAPACKYTKSSGVGFSKFWHLKQHYQLVHMKKTFQCTTCGQRFSTPSAQAYHAKSCGTHFECPVCGRKYKAKKFLNQHARRSGHDVRTRVSSLRTIPVTKQQSAINLPIGSTTTAPEGVQREAQTSTRLAILPLLILPLGVGADQASVSAATASAASLVSGVIAQLRSDLTVLPPVVSNSSPTATVGCPGSVMQINSLSYSPETRRPPTFSLPNSTDGRASGCNGGGGPTFLPLVDVGTATLRLSHAHTQTEVNVPPHCPVSASNSAVTEQQTDFAVFYNSQMTRDSYTATSPPDCRLAPAMSVGNSPPPPTFMPDMSHSSTYMSPGHSIELQYPEMNSNGTMTTYHSQQPPQPQEQHHAFQQTTAIPTTTVSSGTGGPLYISSGTSENGCYNAFAASGSNTSPYSSEWRSLRRPDDQSANSVAVETTFDLANFDASNSGNCYWPPAESFAHMQTQTVCDAEDLEQWLTNVQTQTSTTATSTQQQQQQQQSSWTSLFASDGNQLNYIRFANFVAISEIRIVPFGSVVDSNLSDEAVIGTTNPALFNIKFYCYNDNLASTLFQIAEYDYNESNGICCVPLTQPVTTNILLLRGDYSTITVAVFGMPCLLPPQQSGIAMPNFSVPPPPLVSSSPAYPVLSVLGSVGTIQTPSTQLTQVQSSQNWPTHTSALPTLDKSHVLDSTNKLTESDSLPVPEEDLTKTSNEAPPASEDNGDQEKNCDVPLSTDELLFDSEETASNLVVKAQILDPADPLLKPSYWRFNPLALADLPDESLPAVNRQRLPSPNFTLFEVHKWLLSIDRSGIEEEGGGEGTGLTDSSLLTPPPPDASVSRRDADRLIKTCNTFGIGVDKMEAEWLNSVEELVHILPSGLAFLSLYKPEAYESLTLPLKPYSTNFTLILLASLASNCLIVWVHAGLQLDSALRQPDSVDILRHLRVGVELVGVLLSTTCETLATRLLQSTPSSSTFGFQAQHVLMDLLESPLVSTPLRLHVVGALERSLGVGVVGFNAFVGQEREGIENGVRDAGLGERMPTPYERISVPVALACNRVLAQVRFYDTILQFDDFMKRLKKSTTEAASLQEEVEKECALQMYLATVSRAITDPEAVLSSLPKDAPKLKSLKSLTDLSLVLYKLLDSTHFLDHLIWLLNQTPCRTAGSTAIADAARRTLAALLSTPAGLLFLASAPASAGQILRAHLRQQRRKWRRLGFEMAVKLEALGCIDTLIAITRRKGETGCQRYMTEVARSESANSGTNALYTALFSLARLFLTPDFAPWAAEVVAAEAGDFFVPCLILLEAAATATCAPGEASAVAGESEQGKPETEPKPKSSQQQNQDQVQHGQTCEALLSRLGFSSKHIETDSLLSIITVGLLRHASNVRYLERFAPRLLRIVQSTAWEERLSSLSLSELFSHQRTFYEAGAPWLFWLREASSPTLITSPTELFAWYADQLGPLVEMCQDSLTIPPPALLLLLRLLRLSLTDNGGRGGDIELNVIELYARDGLATLSTLIDCTADHLLLQQPNARGYVRGSAETMIADMMAEGVEILTHLVIALVDAVGEDFRDRTPVKAVCRAYAAAAVVHYHLSEKIRRNVLRCISAYSLASQDMDTTEGTEKDLWSSVCREILSFTISSPSFFLPGLQLLLDMLPLPLPVETLKGLSSSERQTVTAARDWWCHRLTRDLAVEVCGLVEVLSASPPDGALHRRLTVFVDRITALGSFTLPQMLAASATDTLLEVYQAAGAEISGGNGSGDDVQHHEATDSMTMTASVVGNSCAVDFNPPLAIKTLTSGSKLVLGAQQSPTLPDSPVSTSQPSLPSSSVAVVNEEIVAFGNVADASEILHALSLLHFVLHHPVCKQSFLDLIRKDSSSTSPSRPSRSHRLLLVFSSILEGVYPPESRYHLEAQGKVIECINCLLDTNIGLKAISDPSDPLFDIANHLPPAEWLSNLVACLLTHLHPSGRASTPSAAKVLCILHRLALHDFGFVVIQRHLCQKQHERVLANLLQGLIDRFSTECRATLGAFLLLISALLADPIFAEEAVLAAGAVADSTPTTGLAERQLRLSTLWLRQLLGWGGSRSENLVKEMTSKLDTAMSVATDADSSNFRPLRDGMKSLLHLLGGPEDISTNIAANLDTVQPFSIPPLPIPLTLVELYNHHHNHFIDRRVEDLSHLLAARRSLYDALLPPFLSIITDFPRRHLHTINLLDYASHVCPGVDLRAEVAAMGSIRRRRRDVEETEAMIHHKRRRKGQASDIIQTGRSAKKYVAPMRGRGFTIRQSTQSSSGGGSGGGSGNIGGGVSSATGGSSLLGVGVATGGGVGGRTDVFRSRPQNTSRPPSLHVDDFNKLEKDEGNACSGAVHELSYGRDSSVLRGVRDSAMFRGGRGGGVVGSQRVLSTLPFVGSTPGTCGILPSPVVPLQSWPTNQSLNHHLLTLTNPTVPSRSTGGNMPPPRID</sequence>
<dbReference type="Pfam" id="PF15912">
    <property type="entry name" value="VIR_N"/>
    <property type="match status" value="1"/>
</dbReference>
<feature type="region of interest" description="Disordered" evidence="7">
    <location>
        <begin position="2392"/>
        <end position="2415"/>
    </location>
</feature>
<comment type="similarity">
    <text evidence="2">Belongs to the vir family.</text>
</comment>
<keyword evidence="10" id="KW-1185">Reference proteome</keyword>
<keyword evidence="3" id="KW-0507">mRNA processing</keyword>
<feature type="region of interest" description="Disordered" evidence="7">
    <location>
        <begin position="1386"/>
        <end position="1414"/>
    </location>
</feature>
<evidence type="ECO:0000259" key="8">
    <source>
        <dbReference type="PROSITE" id="PS50157"/>
    </source>
</evidence>
<feature type="domain" description="C2H2-type" evidence="8">
    <location>
        <begin position="113"/>
        <end position="138"/>
    </location>
</feature>
<feature type="region of interest" description="Disordered" evidence="7">
    <location>
        <begin position="883"/>
        <end position="910"/>
    </location>
</feature>
<feature type="domain" description="C2H2-type" evidence="8">
    <location>
        <begin position="31"/>
        <end position="54"/>
    </location>
</feature>
<dbReference type="InterPro" id="IPR031801">
    <property type="entry name" value="VIR_N"/>
</dbReference>
<proteinExistence type="inferred from homology"/>
<accession>A0ABR4QFV6</accession>
<evidence type="ECO:0000313" key="9">
    <source>
        <dbReference type="EMBL" id="KAL5108203.1"/>
    </source>
</evidence>
<reference evidence="9 10" key="1">
    <citation type="journal article" date="2022" name="Front. Cell. Infect. Microbiol.">
        <title>The Genomes of Two Strains of Taenia crassiceps the Animal Model for the Study of Human Cysticercosis.</title>
        <authorList>
            <person name="Bobes R.J."/>
            <person name="Estrada K."/>
            <person name="Rios-Valencia D.G."/>
            <person name="Calderon-Gallegos A."/>
            <person name="de la Torre P."/>
            <person name="Carrero J.C."/>
            <person name="Sanchez-Flores A."/>
            <person name="Laclette J.P."/>
        </authorList>
    </citation>
    <scope>NUCLEOTIDE SEQUENCE [LARGE SCALE GENOMIC DNA]</scope>
    <source>
        <strain evidence="9">WFUcys</strain>
    </source>
</reference>
<name>A0ABR4QFV6_9CEST</name>
<dbReference type="Pfam" id="PF00096">
    <property type="entry name" value="zf-C2H2"/>
    <property type="match status" value="1"/>
</dbReference>
<feature type="domain" description="C2H2-type" evidence="8">
    <location>
        <begin position="139"/>
        <end position="163"/>
    </location>
</feature>
<evidence type="ECO:0000256" key="5">
    <source>
        <dbReference type="ARBA" id="ARBA00023242"/>
    </source>
</evidence>
<dbReference type="InterPro" id="IPR026736">
    <property type="entry name" value="Virilizer"/>
</dbReference>
<keyword evidence="6" id="KW-0862">Zinc</keyword>
<feature type="region of interest" description="Disordered" evidence="7">
    <location>
        <begin position="2307"/>
        <end position="2329"/>
    </location>
</feature>
<dbReference type="EMBL" id="JAKROA010000004">
    <property type="protein sequence ID" value="KAL5108203.1"/>
    <property type="molecule type" value="Genomic_DNA"/>
</dbReference>
<dbReference type="PROSITE" id="PS50157">
    <property type="entry name" value="ZINC_FINGER_C2H2_2"/>
    <property type="match status" value="3"/>
</dbReference>
<keyword evidence="6" id="KW-0863">Zinc-finger</keyword>
<keyword evidence="4" id="KW-0508">mRNA splicing</keyword>
<feature type="compositionally biased region" description="Polar residues" evidence="7">
    <location>
        <begin position="757"/>
        <end position="767"/>
    </location>
</feature>
<dbReference type="PANTHER" id="PTHR23185">
    <property type="entry name" value="PROTEIN VIRILIZER HOMOLOG"/>
    <property type="match status" value="1"/>
</dbReference>
<keyword evidence="6" id="KW-0479">Metal-binding</keyword>